<evidence type="ECO:0000313" key="14">
    <source>
        <dbReference type="Proteomes" id="UP000014760"/>
    </source>
</evidence>
<evidence type="ECO:0000313" key="12">
    <source>
        <dbReference type="EMBL" id="ELU00743.1"/>
    </source>
</evidence>
<dbReference type="GO" id="GO:0004888">
    <property type="term" value="F:transmembrane signaling receptor activity"/>
    <property type="evidence" value="ECO:0007669"/>
    <property type="project" value="InterPro"/>
</dbReference>
<dbReference type="AlphaFoldDB" id="R7UAA2"/>
<dbReference type="PANTHER" id="PTHR18945">
    <property type="entry name" value="NEUROTRANSMITTER GATED ION CHANNEL"/>
    <property type="match status" value="1"/>
</dbReference>
<evidence type="ECO:0000256" key="7">
    <source>
        <dbReference type="ARBA" id="ARBA00023170"/>
    </source>
</evidence>
<gene>
    <name evidence="12" type="ORF">CAPTEDRAFT_157195</name>
</gene>
<keyword evidence="2" id="KW-1003">Cell membrane</keyword>
<dbReference type="SUPFAM" id="SSF63712">
    <property type="entry name" value="Nicotinic receptor ligand binding domain-like"/>
    <property type="match status" value="1"/>
</dbReference>
<dbReference type="InterPro" id="IPR002394">
    <property type="entry name" value="Nicotinic_acetylcholine_rcpt"/>
</dbReference>
<comment type="subcellular location">
    <subcellularLocation>
        <location evidence="10">Synaptic cell membrane</location>
        <topology evidence="10">Multi-pass membrane protein</topology>
    </subcellularLocation>
</comment>
<name>R7UAA2_CAPTE</name>
<evidence type="ECO:0000256" key="9">
    <source>
        <dbReference type="ARBA" id="ARBA00023303"/>
    </source>
</evidence>
<dbReference type="OMA" id="GTHENND"/>
<keyword evidence="4" id="KW-0770">Synapse</keyword>
<dbReference type="Pfam" id="PF02931">
    <property type="entry name" value="Neur_chan_LBD"/>
    <property type="match status" value="1"/>
</dbReference>
<dbReference type="HOGENOM" id="CLU_018074_2_2_1"/>
<evidence type="ECO:0000256" key="3">
    <source>
        <dbReference type="ARBA" id="ARBA00022692"/>
    </source>
</evidence>
<evidence type="ECO:0000256" key="2">
    <source>
        <dbReference type="ARBA" id="ARBA00022475"/>
    </source>
</evidence>
<dbReference type="GO" id="GO:0045211">
    <property type="term" value="C:postsynaptic membrane"/>
    <property type="evidence" value="ECO:0007669"/>
    <property type="project" value="InterPro"/>
</dbReference>
<dbReference type="EnsemblMetazoa" id="CapteT157195">
    <property type="protein sequence ID" value="CapteP157195"/>
    <property type="gene ID" value="CapteG157195"/>
</dbReference>
<reference evidence="14" key="1">
    <citation type="submission" date="2012-12" db="EMBL/GenBank/DDBJ databases">
        <authorList>
            <person name="Hellsten U."/>
            <person name="Grimwood J."/>
            <person name="Chapman J.A."/>
            <person name="Shapiro H."/>
            <person name="Aerts A."/>
            <person name="Otillar R.P."/>
            <person name="Terry A.Y."/>
            <person name="Boore J.L."/>
            <person name="Simakov O."/>
            <person name="Marletaz F."/>
            <person name="Cho S.-J."/>
            <person name="Edsinger-Gonzales E."/>
            <person name="Havlak P."/>
            <person name="Kuo D.-H."/>
            <person name="Larsson T."/>
            <person name="Lv J."/>
            <person name="Arendt D."/>
            <person name="Savage R."/>
            <person name="Osoegawa K."/>
            <person name="de Jong P."/>
            <person name="Lindberg D.R."/>
            <person name="Seaver E.C."/>
            <person name="Weisblat D.A."/>
            <person name="Putnam N.H."/>
            <person name="Grigoriev I.V."/>
            <person name="Rokhsar D.S."/>
        </authorList>
    </citation>
    <scope>NUCLEOTIDE SEQUENCE</scope>
    <source>
        <strain evidence="14">I ESC-2004</strain>
    </source>
</reference>
<evidence type="ECO:0000256" key="6">
    <source>
        <dbReference type="ARBA" id="ARBA00023136"/>
    </source>
</evidence>
<evidence type="ECO:0000256" key="10">
    <source>
        <dbReference type="ARBA" id="ARBA00034099"/>
    </source>
</evidence>
<accession>R7UAA2</accession>
<dbReference type="EMBL" id="AMQN01001828">
    <property type="status" value="NOT_ANNOTATED_CDS"/>
    <property type="molecule type" value="Genomic_DNA"/>
</dbReference>
<organism evidence="12">
    <name type="scientific">Capitella teleta</name>
    <name type="common">Polychaete worm</name>
    <dbReference type="NCBI Taxonomy" id="283909"/>
    <lineage>
        <taxon>Eukaryota</taxon>
        <taxon>Metazoa</taxon>
        <taxon>Spiralia</taxon>
        <taxon>Lophotrochozoa</taxon>
        <taxon>Annelida</taxon>
        <taxon>Polychaeta</taxon>
        <taxon>Sedentaria</taxon>
        <taxon>Scolecida</taxon>
        <taxon>Capitellidae</taxon>
        <taxon>Capitella</taxon>
    </lineage>
</organism>
<dbReference type="STRING" id="283909.R7UAA2"/>
<keyword evidence="3" id="KW-0812">Transmembrane</keyword>
<protein>
    <recommendedName>
        <fullName evidence="11">Neurotransmitter-gated ion-channel ligand-binding domain-containing protein</fullName>
    </recommendedName>
</protein>
<keyword evidence="7" id="KW-0675">Receptor</keyword>
<reference evidence="13" key="3">
    <citation type="submission" date="2015-06" db="UniProtKB">
        <authorList>
            <consortium name="EnsemblMetazoa"/>
        </authorList>
    </citation>
    <scope>IDENTIFICATION</scope>
</reference>
<keyword evidence="9" id="KW-0407">Ion channel</keyword>
<evidence type="ECO:0000259" key="11">
    <source>
        <dbReference type="Pfam" id="PF02931"/>
    </source>
</evidence>
<keyword evidence="8" id="KW-1071">Ligand-gated ion channel</keyword>
<keyword evidence="5" id="KW-0406">Ion transport</keyword>
<evidence type="ECO:0000256" key="1">
    <source>
        <dbReference type="ARBA" id="ARBA00022448"/>
    </source>
</evidence>
<feature type="domain" description="Neurotransmitter-gated ion-channel ligand-binding" evidence="11">
    <location>
        <begin position="7"/>
        <end position="197"/>
    </location>
</feature>
<evidence type="ECO:0000256" key="8">
    <source>
        <dbReference type="ARBA" id="ARBA00023286"/>
    </source>
</evidence>
<dbReference type="OrthoDB" id="410315at2759"/>
<dbReference type="PRINTS" id="PR00254">
    <property type="entry name" value="NICOTINICR"/>
</dbReference>
<dbReference type="GO" id="GO:0022848">
    <property type="term" value="F:acetylcholine-gated monoatomic cation-selective channel activity"/>
    <property type="evidence" value="ECO:0007669"/>
    <property type="project" value="InterPro"/>
</dbReference>
<evidence type="ECO:0000313" key="13">
    <source>
        <dbReference type="EnsemblMetazoa" id="CapteP157195"/>
    </source>
</evidence>
<evidence type="ECO:0000256" key="5">
    <source>
        <dbReference type="ARBA" id="ARBA00023065"/>
    </source>
</evidence>
<keyword evidence="6" id="KW-0472">Membrane</keyword>
<reference evidence="12 14" key="2">
    <citation type="journal article" date="2013" name="Nature">
        <title>Insights into bilaterian evolution from three spiralian genomes.</title>
        <authorList>
            <person name="Simakov O."/>
            <person name="Marletaz F."/>
            <person name="Cho S.J."/>
            <person name="Edsinger-Gonzales E."/>
            <person name="Havlak P."/>
            <person name="Hellsten U."/>
            <person name="Kuo D.H."/>
            <person name="Larsson T."/>
            <person name="Lv J."/>
            <person name="Arendt D."/>
            <person name="Savage R."/>
            <person name="Osoegawa K."/>
            <person name="de Jong P."/>
            <person name="Grimwood J."/>
            <person name="Chapman J.A."/>
            <person name="Shapiro H."/>
            <person name="Aerts A."/>
            <person name="Otillar R.P."/>
            <person name="Terry A.Y."/>
            <person name="Boore J.L."/>
            <person name="Grigoriev I.V."/>
            <person name="Lindberg D.R."/>
            <person name="Seaver E.C."/>
            <person name="Weisblat D.A."/>
            <person name="Putnam N.H."/>
            <person name="Rokhsar D.S."/>
        </authorList>
    </citation>
    <scope>NUCLEOTIDE SEQUENCE</scope>
    <source>
        <strain evidence="12 14">I ESC-2004</strain>
    </source>
</reference>
<proteinExistence type="predicted"/>
<sequence>MKHLKTNMQKNDIDVRPAFNSSEKVDVKFGIALLSIDGVELIGENDYKMTVSCWFRYVWSDPRLSWYSEDFGGLNLIRIPAKYIWKPDIVLYNNFEVDNHLNKEALAVVGSDGSVMWIPNGKITVRVQKTPATWMTSASYEAVFKYGSWTYDGFKLDVNFFNDDEQIDINDYLPHNNFELIDHSAVKNTKYYPCCLEQ</sequence>
<dbReference type="EMBL" id="KB305766">
    <property type="protein sequence ID" value="ELU00743.1"/>
    <property type="molecule type" value="Genomic_DNA"/>
</dbReference>
<evidence type="ECO:0000256" key="4">
    <source>
        <dbReference type="ARBA" id="ARBA00023018"/>
    </source>
</evidence>
<dbReference type="InterPro" id="IPR036734">
    <property type="entry name" value="Neur_chan_lig-bd_sf"/>
</dbReference>
<keyword evidence="14" id="KW-1185">Reference proteome</keyword>
<keyword evidence="1" id="KW-0813">Transport</keyword>
<dbReference type="InterPro" id="IPR006202">
    <property type="entry name" value="Neur_chan_lig-bd"/>
</dbReference>
<dbReference type="Gene3D" id="2.70.170.10">
    <property type="entry name" value="Neurotransmitter-gated ion-channel ligand-binding domain"/>
    <property type="match status" value="1"/>
</dbReference>
<dbReference type="Proteomes" id="UP000014760">
    <property type="component" value="Unassembled WGS sequence"/>
</dbReference>
<dbReference type="InterPro" id="IPR006201">
    <property type="entry name" value="Neur_channel"/>
</dbReference>